<evidence type="ECO:0000313" key="2">
    <source>
        <dbReference type="EMBL" id="MEU2124513.1"/>
    </source>
</evidence>
<dbReference type="EMBL" id="JBEYBR010000060">
    <property type="protein sequence ID" value="MEU2124513.1"/>
    <property type="molecule type" value="Genomic_DNA"/>
</dbReference>
<dbReference type="Proteomes" id="UP001550535">
    <property type="component" value="Unassembled WGS sequence"/>
</dbReference>
<organism evidence="2 3">
    <name type="scientific">Nocardia niwae</name>
    <dbReference type="NCBI Taxonomy" id="626084"/>
    <lineage>
        <taxon>Bacteria</taxon>
        <taxon>Bacillati</taxon>
        <taxon>Actinomycetota</taxon>
        <taxon>Actinomycetes</taxon>
        <taxon>Mycobacteriales</taxon>
        <taxon>Nocardiaceae</taxon>
        <taxon>Nocardia</taxon>
    </lineage>
</organism>
<comment type="caution">
    <text evidence="2">The sequence shown here is derived from an EMBL/GenBank/DDBJ whole genome shotgun (WGS) entry which is preliminary data.</text>
</comment>
<sequence length="102" mass="11712">MGFNWWRDGEQDDMSAQAIIDRVTAEWRAARERMGTEQPDAALWPTGWPHEAPETPLSVTEAHLTMQRHRTCRADQCPRKAAARQTLIDAGRMKPDTSREPR</sequence>
<feature type="compositionally biased region" description="Basic and acidic residues" evidence="1">
    <location>
        <begin position="91"/>
        <end position="102"/>
    </location>
</feature>
<dbReference type="RefSeq" id="WP_063021445.1">
    <property type="nucleotide sequence ID" value="NZ_JBEYBM010000006.1"/>
</dbReference>
<accession>A0ABV2XF44</accession>
<reference evidence="2 3" key="1">
    <citation type="submission" date="2024-06" db="EMBL/GenBank/DDBJ databases">
        <title>The Natural Products Discovery Center: Release of the First 8490 Sequenced Strains for Exploring Actinobacteria Biosynthetic Diversity.</title>
        <authorList>
            <person name="Kalkreuter E."/>
            <person name="Kautsar S.A."/>
            <person name="Yang D."/>
            <person name="Bader C.D."/>
            <person name="Teijaro C.N."/>
            <person name="Fluegel L."/>
            <person name="Davis C.M."/>
            <person name="Simpson J.R."/>
            <person name="Lauterbach L."/>
            <person name="Steele A.D."/>
            <person name="Gui C."/>
            <person name="Meng S."/>
            <person name="Li G."/>
            <person name="Viehrig K."/>
            <person name="Ye F."/>
            <person name="Su P."/>
            <person name="Kiefer A.F."/>
            <person name="Nichols A."/>
            <person name="Cepeda A.J."/>
            <person name="Yan W."/>
            <person name="Fan B."/>
            <person name="Jiang Y."/>
            <person name="Adhikari A."/>
            <person name="Zheng C.-J."/>
            <person name="Schuster L."/>
            <person name="Cowan T.M."/>
            <person name="Smanski M.J."/>
            <person name="Chevrette M.G."/>
            <person name="De Carvalho L.P.S."/>
            <person name="Shen B."/>
        </authorList>
    </citation>
    <scope>NUCLEOTIDE SEQUENCE [LARGE SCALE GENOMIC DNA]</scope>
    <source>
        <strain evidence="2 3">NPDC019434</strain>
    </source>
</reference>
<feature type="region of interest" description="Disordered" evidence="1">
    <location>
        <begin position="75"/>
        <end position="102"/>
    </location>
</feature>
<name>A0ABV2XF44_9NOCA</name>
<protein>
    <submittedName>
        <fullName evidence="2">Uncharacterized protein</fullName>
    </submittedName>
</protein>
<keyword evidence="3" id="KW-1185">Reference proteome</keyword>
<evidence type="ECO:0000256" key="1">
    <source>
        <dbReference type="SAM" id="MobiDB-lite"/>
    </source>
</evidence>
<proteinExistence type="predicted"/>
<gene>
    <name evidence="2" type="ORF">ABZ507_22125</name>
</gene>
<evidence type="ECO:0000313" key="3">
    <source>
        <dbReference type="Proteomes" id="UP001550535"/>
    </source>
</evidence>